<evidence type="ECO:0000256" key="3">
    <source>
        <dbReference type="ARBA" id="ARBA00023136"/>
    </source>
</evidence>
<comment type="caution">
    <text evidence="11">The sequence shown here is derived from an EMBL/GenBank/DDBJ whole genome shotgun (WGS) entry which is preliminary data.</text>
</comment>
<dbReference type="InterPro" id="IPR004089">
    <property type="entry name" value="MCPsignal_dom"/>
</dbReference>
<dbReference type="InterPro" id="IPR003660">
    <property type="entry name" value="HAMP_dom"/>
</dbReference>
<keyword evidence="2" id="KW-1003">Cell membrane</keyword>
<proteinExistence type="inferred from homology"/>
<evidence type="ECO:0000259" key="9">
    <source>
        <dbReference type="PROSITE" id="PS50111"/>
    </source>
</evidence>
<keyword evidence="7" id="KW-0175">Coiled coil</keyword>
<evidence type="ECO:0000256" key="4">
    <source>
        <dbReference type="ARBA" id="ARBA00023224"/>
    </source>
</evidence>
<evidence type="ECO:0000256" key="8">
    <source>
        <dbReference type="SAM" id="Phobius"/>
    </source>
</evidence>
<reference evidence="12" key="1">
    <citation type="journal article" date="2018" name="Sci. Rep.">
        <title>Lignite coal burning seam in the remote Altai Mountains harbors a hydrogen-driven thermophilic microbial community.</title>
        <authorList>
            <person name="Kadnikov V.V."/>
            <person name="Mardanov A.V."/>
            <person name="Ivasenko D.A."/>
            <person name="Antsiferov D.V."/>
            <person name="Beletsky A.V."/>
            <person name="Karnachuk O.V."/>
            <person name="Ravin N.V."/>
        </authorList>
    </citation>
    <scope>NUCLEOTIDE SEQUENCE [LARGE SCALE GENOMIC DNA]</scope>
</reference>
<dbReference type="GO" id="GO:0007165">
    <property type="term" value="P:signal transduction"/>
    <property type="evidence" value="ECO:0007669"/>
    <property type="project" value="UniProtKB-KW"/>
</dbReference>
<feature type="coiled-coil region" evidence="7">
    <location>
        <begin position="267"/>
        <end position="347"/>
    </location>
</feature>
<dbReference type="PANTHER" id="PTHR32089">
    <property type="entry name" value="METHYL-ACCEPTING CHEMOTAXIS PROTEIN MCPB"/>
    <property type="match status" value="1"/>
</dbReference>
<dbReference type="PROSITE" id="PS50885">
    <property type="entry name" value="HAMP"/>
    <property type="match status" value="1"/>
</dbReference>
<dbReference type="Gene3D" id="1.10.287.950">
    <property type="entry name" value="Methyl-accepting chemotaxis protein"/>
    <property type="match status" value="1"/>
</dbReference>
<organism evidence="11 12">
    <name type="scientific">Candidatus Carbonibacillus altaicus</name>
    <dbReference type="NCBI Taxonomy" id="2163959"/>
    <lineage>
        <taxon>Bacteria</taxon>
        <taxon>Bacillati</taxon>
        <taxon>Bacillota</taxon>
        <taxon>Bacilli</taxon>
        <taxon>Bacillales</taxon>
        <taxon>Candidatus Carbonibacillus</taxon>
    </lineage>
</organism>
<comment type="similarity">
    <text evidence="5">Belongs to the methyl-accepting chemotaxis (MCP) protein family.</text>
</comment>
<accession>A0A2R6Y2B5</accession>
<feature type="domain" description="Methyl-accepting transducer" evidence="9">
    <location>
        <begin position="298"/>
        <end position="555"/>
    </location>
</feature>
<feature type="transmembrane region" description="Helical" evidence="8">
    <location>
        <begin position="42"/>
        <end position="67"/>
    </location>
</feature>
<evidence type="ECO:0000256" key="5">
    <source>
        <dbReference type="ARBA" id="ARBA00029447"/>
    </source>
</evidence>
<dbReference type="SMART" id="SM00283">
    <property type="entry name" value="MA"/>
    <property type="match status" value="1"/>
</dbReference>
<dbReference type="PROSITE" id="PS50111">
    <property type="entry name" value="CHEMOTAXIS_TRANSDUC_2"/>
    <property type="match status" value="1"/>
</dbReference>
<feature type="transmembrane region" description="Helical" evidence="8">
    <location>
        <begin position="87"/>
        <end position="105"/>
    </location>
</feature>
<evidence type="ECO:0000256" key="2">
    <source>
        <dbReference type="ARBA" id="ARBA00022475"/>
    </source>
</evidence>
<protein>
    <submittedName>
        <fullName evidence="11">Methyl-accepting chemotaxis protein</fullName>
    </submittedName>
</protein>
<keyword evidence="4 6" id="KW-0807">Transducer</keyword>
<dbReference type="AlphaFoldDB" id="A0A2R6Y2B5"/>
<evidence type="ECO:0000256" key="6">
    <source>
        <dbReference type="PROSITE-ProRule" id="PRU00284"/>
    </source>
</evidence>
<dbReference type="EMBL" id="PEBX01000019">
    <property type="protein sequence ID" value="PTQ56772.1"/>
    <property type="molecule type" value="Genomic_DNA"/>
</dbReference>
<dbReference type="GO" id="GO:0005886">
    <property type="term" value="C:plasma membrane"/>
    <property type="evidence" value="ECO:0007669"/>
    <property type="project" value="UniProtKB-SubCell"/>
</dbReference>
<feature type="transmembrane region" description="Helical" evidence="8">
    <location>
        <begin position="161"/>
        <end position="189"/>
    </location>
</feature>
<feature type="domain" description="HAMP" evidence="10">
    <location>
        <begin position="225"/>
        <end position="279"/>
    </location>
</feature>
<feature type="transmembrane region" description="Helical" evidence="8">
    <location>
        <begin position="7"/>
        <end position="30"/>
    </location>
</feature>
<dbReference type="Proteomes" id="UP000244338">
    <property type="component" value="Unassembled WGS sequence"/>
</dbReference>
<gene>
    <name evidence="11" type="ORF">BSOLF_2660</name>
</gene>
<dbReference type="PANTHER" id="PTHR32089:SF112">
    <property type="entry name" value="LYSOZYME-LIKE PROTEIN-RELATED"/>
    <property type="match status" value="1"/>
</dbReference>
<keyword evidence="8" id="KW-0812">Transmembrane</keyword>
<evidence type="ECO:0000259" key="10">
    <source>
        <dbReference type="PROSITE" id="PS50885"/>
    </source>
</evidence>
<feature type="transmembrane region" description="Helical" evidence="8">
    <location>
        <begin position="201"/>
        <end position="222"/>
    </location>
</feature>
<evidence type="ECO:0000313" key="11">
    <source>
        <dbReference type="EMBL" id="PTQ56772.1"/>
    </source>
</evidence>
<feature type="coiled-coil region" evidence="7">
    <location>
        <begin position="471"/>
        <end position="529"/>
    </location>
</feature>
<evidence type="ECO:0000256" key="1">
    <source>
        <dbReference type="ARBA" id="ARBA00004236"/>
    </source>
</evidence>
<keyword evidence="8" id="KW-1133">Transmembrane helix</keyword>
<name>A0A2R6Y2B5_9BACL</name>
<sequence length="584" mass="64591">MMRGRTYVVLLTLGNIVLPPLVWMLFVSFLPQIVTLGELLSALFHPLVLAWVLLMGLFGVVGMLWTWDRLSRNKGEDVHRLLLRFPLYYLIYILPYAPIGVWLVTRALGGMDLLETLVLVVIGIGVSIPVTMIMYILIIFQVEKEFAKYALPVHPERFYPSWLRLGSGTVLQFAAAIMLTSGVAIAQFIRLEHTEDAAWILMRSLLIGGSGNLILSSLFVLVSQQFMTRSLRVLENNLKTADLGGADLTAELPIVAMDETGVIAYRFNRYTETLRRAMQELKKIEDSVSQVENDVRQVTDQLAGIAEEVAQAVVQVAEGNDEQMRRVQEAREATAEVERRIESVNERSSFVAGQAEKTEQVSASGVEAVHMLVNGSQSVLEANQTMQEEAKELSNIAQTMKDVLGQLASIAEQTKLLSLNASIEAARAGEHGRGFAVVAQEIGRLVTETTNFVKNVAEMTETIEGQVGRIRSRVEEESKRLVEHLRSLQETGALFPRVLDQARETRDAIQTLDKETEAVEQLMKRLAESIGALVSVAETSAAAAEEVAASSEESGALAQNLKSMSDRLSQELDTLTQSIAKFKF</sequence>
<keyword evidence="3 8" id="KW-0472">Membrane</keyword>
<evidence type="ECO:0000256" key="7">
    <source>
        <dbReference type="SAM" id="Coils"/>
    </source>
</evidence>
<evidence type="ECO:0000313" key="12">
    <source>
        <dbReference type="Proteomes" id="UP000244338"/>
    </source>
</evidence>
<dbReference type="SUPFAM" id="SSF58104">
    <property type="entry name" value="Methyl-accepting chemotaxis protein (MCP) signaling domain"/>
    <property type="match status" value="1"/>
</dbReference>
<comment type="subcellular location">
    <subcellularLocation>
        <location evidence="1">Cell membrane</location>
    </subcellularLocation>
</comment>
<feature type="transmembrane region" description="Helical" evidence="8">
    <location>
        <begin position="117"/>
        <end position="140"/>
    </location>
</feature>
<dbReference type="Pfam" id="PF00015">
    <property type="entry name" value="MCPsignal"/>
    <property type="match status" value="1"/>
</dbReference>